<protein>
    <submittedName>
        <fullName evidence="1">Uncharacterized protein</fullName>
    </submittedName>
</protein>
<dbReference type="EMBL" id="CM047590">
    <property type="protein sequence ID" value="KAI9919689.1"/>
    <property type="molecule type" value="Genomic_DNA"/>
</dbReference>
<sequence>MDFPANFELFSLTSRRIRCNIFSLDTLVEWVWQHPHASKISRNQLSFLRNTRGYGAPRSVKRKVVEVLAMVKLEPFKGLNLSVNFTSEFIHNIARGFGAIYSPTICKTRGLDTFVGIGNEPSSRCFICEYELFPNDVLQCYNKNCTMCCHLVCLKDHFRSINDADEEQGVEHKGQCPDCQQRLQWNLLVQSKDQNDTCLEKKNPRRKRVRDVITKAMPGGALQLNEFVDQEKTTTKVNEFQLDALRDSQALHPSARKDAEYNSDNWFED</sequence>
<name>A0ACC0WLG4_9STRA</name>
<evidence type="ECO:0000313" key="1">
    <source>
        <dbReference type="EMBL" id="KAI9919689.1"/>
    </source>
</evidence>
<gene>
    <name evidence="1" type="ORF">PsorP6_017318</name>
</gene>
<evidence type="ECO:0000313" key="2">
    <source>
        <dbReference type="Proteomes" id="UP001163321"/>
    </source>
</evidence>
<proteinExistence type="predicted"/>
<reference evidence="1 2" key="1">
    <citation type="journal article" date="2022" name="bioRxiv">
        <title>The genome of the oomycete Peronosclerospora sorghi, a cosmopolitan pathogen of maize and sorghum, is inflated with dispersed pseudogenes.</title>
        <authorList>
            <person name="Fletcher K."/>
            <person name="Martin F."/>
            <person name="Isakeit T."/>
            <person name="Cavanaugh K."/>
            <person name="Magill C."/>
            <person name="Michelmore R."/>
        </authorList>
    </citation>
    <scope>NUCLEOTIDE SEQUENCE [LARGE SCALE GENOMIC DNA]</scope>
    <source>
        <strain evidence="1">P6</strain>
    </source>
</reference>
<comment type="caution">
    <text evidence="1">The sequence shown here is derived from an EMBL/GenBank/DDBJ whole genome shotgun (WGS) entry which is preliminary data.</text>
</comment>
<keyword evidence="2" id="KW-1185">Reference proteome</keyword>
<dbReference type="Proteomes" id="UP001163321">
    <property type="component" value="Chromosome 11"/>
</dbReference>
<organism evidence="1 2">
    <name type="scientific">Peronosclerospora sorghi</name>
    <dbReference type="NCBI Taxonomy" id="230839"/>
    <lineage>
        <taxon>Eukaryota</taxon>
        <taxon>Sar</taxon>
        <taxon>Stramenopiles</taxon>
        <taxon>Oomycota</taxon>
        <taxon>Peronosporomycetes</taxon>
        <taxon>Peronosporales</taxon>
        <taxon>Peronosporaceae</taxon>
        <taxon>Peronosclerospora</taxon>
    </lineage>
</organism>
<accession>A0ACC0WLG4</accession>